<dbReference type="OrthoDB" id="9790411at2"/>
<gene>
    <name evidence="12" type="primary">hisB</name>
    <name evidence="13" type="ORF">CLV98_11748</name>
</gene>
<comment type="caution">
    <text evidence="12">Lacks conserved residue(s) required for the propagation of feature annotation.</text>
</comment>
<dbReference type="GO" id="GO:0046872">
    <property type="term" value="F:metal ion binding"/>
    <property type="evidence" value="ECO:0007669"/>
    <property type="project" value="UniProtKB-KW"/>
</dbReference>
<keyword evidence="6 12" id="KW-0378">Hydrolase</keyword>
<evidence type="ECO:0000256" key="8">
    <source>
        <dbReference type="ARBA" id="ARBA00023102"/>
    </source>
</evidence>
<dbReference type="EC" id="3.1.3.15" evidence="12"/>
<dbReference type="SUPFAM" id="SSF54211">
    <property type="entry name" value="Ribosomal protein S5 domain 2-like"/>
    <property type="match status" value="2"/>
</dbReference>
<comment type="cofactor">
    <cofactor evidence="1 12">
        <name>Mg(2+)</name>
        <dbReference type="ChEBI" id="CHEBI:18420"/>
    </cofactor>
</comment>
<keyword evidence="7 12" id="KW-0460">Magnesium</keyword>
<dbReference type="GO" id="GO:0000105">
    <property type="term" value="P:L-histidine biosynthetic process"/>
    <property type="evidence" value="ECO:0007669"/>
    <property type="project" value="UniProtKB-UniRule"/>
</dbReference>
<dbReference type="InterPro" id="IPR005954">
    <property type="entry name" value="HisB_N"/>
</dbReference>
<dbReference type="GO" id="GO:0004401">
    <property type="term" value="F:histidinol-phosphatase activity"/>
    <property type="evidence" value="ECO:0007669"/>
    <property type="project" value="UniProtKB-UniRule"/>
</dbReference>
<comment type="similarity">
    <text evidence="12">In the N-terminal section; belongs to the histidinol-phosphatase family.</text>
</comment>
<evidence type="ECO:0000256" key="12">
    <source>
        <dbReference type="HAMAP-Rule" id="MF_01022"/>
    </source>
</evidence>
<feature type="binding site" evidence="12">
    <location>
        <position position="129"/>
    </location>
    <ligand>
        <name>Mg(2+)</name>
        <dbReference type="ChEBI" id="CHEBI:18420"/>
    </ligand>
</feature>
<dbReference type="NCBIfam" id="NF003937">
    <property type="entry name" value="PRK05446.1"/>
    <property type="match status" value="1"/>
</dbReference>
<dbReference type="NCBIfam" id="TIGR01261">
    <property type="entry name" value="hisB_Nterm"/>
    <property type="match status" value="1"/>
</dbReference>
<evidence type="ECO:0000313" key="14">
    <source>
        <dbReference type="Proteomes" id="UP000245880"/>
    </source>
</evidence>
<feature type="binding site" evidence="12">
    <location>
        <position position="8"/>
    </location>
    <ligand>
        <name>Mg(2+)</name>
        <dbReference type="ChEBI" id="CHEBI:18420"/>
    </ligand>
</feature>
<dbReference type="NCBIfam" id="TIGR01656">
    <property type="entry name" value="Histidinol-ppas"/>
    <property type="match status" value="1"/>
</dbReference>
<evidence type="ECO:0000256" key="5">
    <source>
        <dbReference type="ARBA" id="ARBA00022723"/>
    </source>
</evidence>
<dbReference type="AlphaFoldDB" id="A0A316ABV6"/>
<evidence type="ECO:0000256" key="7">
    <source>
        <dbReference type="ARBA" id="ARBA00022842"/>
    </source>
</evidence>
<proteinExistence type="inferred from homology"/>
<dbReference type="PANTHER" id="PTHR23133">
    <property type="entry name" value="IMIDAZOLEGLYCEROL-PHOSPHATE DEHYDRATASE HIS7"/>
    <property type="match status" value="1"/>
</dbReference>
<dbReference type="Pfam" id="PF13242">
    <property type="entry name" value="Hydrolase_like"/>
    <property type="match status" value="1"/>
</dbReference>
<dbReference type="NCBIfam" id="NF002114">
    <property type="entry name" value="PRK00951.2-4"/>
    <property type="match status" value="1"/>
</dbReference>
<feature type="region of interest" description="Imidazoleglycerol-phosphate dehydratase" evidence="12">
    <location>
        <begin position="183"/>
        <end position="374"/>
    </location>
</feature>
<accession>A0A316ABV6</accession>
<dbReference type="HAMAP" id="MF_00076">
    <property type="entry name" value="HisB"/>
    <property type="match status" value="1"/>
</dbReference>
<dbReference type="FunFam" id="3.30.230.40:FF:000001">
    <property type="entry name" value="Imidazoleglycerol-phosphate dehydratase HisB"/>
    <property type="match status" value="1"/>
</dbReference>
<comment type="subcellular location">
    <subcellularLocation>
        <location evidence="12">Cytoplasm</location>
    </subcellularLocation>
</comment>
<evidence type="ECO:0000256" key="6">
    <source>
        <dbReference type="ARBA" id="ARBA00022801"/>
    </source>
</evidence>
<dbReference type="CDD" id="cd07914">
    <property type="entry name" value="IGPD"/>
    <property type="match status" value="1"/>
</dbReference>
<dbReference type="InterPro" id="IPR006543">
    <property type="entry name" value="Histidinol-phos"/>
</dbReference>
<dbReference type="InterPro" id="IPR038494">
    <property type="entry name" value="IGPD_sf"/>
</dbReference>
<dbReference type="PROSITE" id="PS00955">
    <property type="entry name" value="IGP_DEHYDRATASE_2"/>
    <property type="match status" value="1"/>
</dbReference>
<dbReference type="InterPro" id="IPR023214">
    <property type="entry name" value="HAD_sf"/>
</dbReference>
<dbReference type="RefSeq" id="WP_109677743.1">
    <property type="nucleotide sequence ID" value="NZ_QGDT01000017.1"/>
</dbReference>
<keyword evidence="5 12" id="KW-0479">Metal-binding</keyword>
<dbReference type="EC" id="4.2.1.19" evidence="12"/>
<dbReference type="PANTHER" id="PTHR23133:SF2">
    <property type="entry name" value="IMIDAZOLEGLYCEROL-PHOSPHATE DEHYDRATASE"/>
    <property type="match status" value="1"/>
</dbReference>
<dbReference type="NCBIfam" id="TIGR01662">
    <property type="entry name" value="HAD-SF-IIIA"/>
    <property type="match status" value="1"/>
</dbReference>
<keyword evidence="14" id="KW-1185">Reference proteome</keyword>
<evidence type="ECO:0000256" key="4">
    <source>
        <dbReference type="ARBA" id="ARBA00022605"/>
    </source>
</evidence>
<comment type="pathway">
    <text evidence="12">Amino-acid biosynthesis; L-histidine biosynthesis; L-histidine from 5-phospho-alpha-D-ribose 1-diphosphate: step 8/9.</text>
</comment>
<dbReference type="Proteomes" id="UP000245880">
    <property type="component" value="Unassembled WGS sequence"/>
</dbReference>
<feature type="active site" description="Nucleophile" evidence="12">
    <location>
        <position position="8"/>
    </location>
</feature>
<dbReference type="FunFam" id="3.30.230.40:FF:000003">
    <property type="entry name" value="Imidazoleglycerol-phosphate dehydratase HisB"/>
    <property type="match status" value="1"/>
</dbReference>
<evidence type="ECO:0000256" key="9">
    <source>
        <dbReference type="ARBA" id="ARBA00023239"/>
    </source>
</evidence>
<keyword evidence="10 12" id="KW-0511">Multifunctional enzyme</keyword>
<dbReference type="HAMAP" id="MF_01022">
    <property type="entry name" value="Bifunc_HisB"/>
    <property type="match status" value="1"/>
</dbReference>
<comment type="pathway">
    <text evidence="2 12">Amino-acid biosynthesis; L-histidine biosynthesis; L-histidine from 5-phospho-alpha-D-ribose 1-diphosphate: step 6/9.</text>
</comment>
<dbReference type="InterPro" id="IPR020566">
    <property type="entry name" value="His_synth_bifunc_HisB"/>
</dbReference>
<evidence type="ECO:0000256" key="1">
    <source>
        <dbReference type="ARBA" id="ARBA00001946"/>
    </source>
</evidence>
<dbReference type="GO" id="GO:0004424">
    <property type="term" value="F:imidazoleglycerol-phosphate dehydratase activity"/>
    <property type="evidence" value="ECO:0007669"/>
    <property type="project" value="UniProtKB-UniRule"/>
</dbReference>
<organism evidence="13 14">
    <name type="scientific">Dyadobacter jejuensis</name>
    <dbReference type="NCBI Taxonomy" id="1082580"/>
    <lineage>
        <taxon>Bacteria</taxon>
        <taxon>Pseudomonadati</taxon>
        <taxon>Bacteroidota</taxon>
        <taxon>Cytophagia</taxon>
        <taxon>Cytophagales</taxon>
        <taxon>Spirosomataceae</taxon>
        <taxon>Dyadobacter</taxon>
    </lineage>
</organism>
<dbReference type="GO" id="GO:0005737">
    <property type="term" value="C:cytoplasm"/>
    <property type="evidence" value="ECO:0007669"/>
    <property type="project" value="UniProtKB-SubCell"/>
</dbReference>
<reference evidence="13 14" key="1">
    <citation type="submission" date="2018-03" db="EMBL/GenBank/DDBJ databases">
        <title>Genomic Encyclopedia of Archaeal and Bacterial Type Strains, Phase II (KMG-II): from individual species to whole genera.</title>
        <authorList>
            <person name="Goeker M."/>
        </authorList>
    </citation>
    <scope>NUCLEOTIDE SEQUENCE [LARGE SCALE GENOMIC DNA]</scope>
    <source>
        <strain evidence="13 14">DSM 100346</strain>
    </source>
</reference>
<dbReference type="Gene3D" id="3.30.230.40">
    <property type="entry name" value="Imidazole glycerol phosphate dehydratase, domain 1"/>
    <property type="match status" value="2"/>
</dbReference>
<feature type="active site" description="Proton donor" evidence="12">
    <location>
        <position position="10"/>
    </location>
</feature>
<feature type="binding site" evidence="12">
    <location>
        <position position="10"/>
    </location>
    <ligand>
        <name>Mg(2+)</name>
        <dbReference type="ChEBI" id="CHEBI:18420"/>
    </ligand>
</feature>
<evidence type="ECO:0000256" key="11">
    <source>
        <dbReference type="ARBA" id="ARBA00049158"/>
    </source>
</evidence>
<evidence type="ECO:0000313" key="13">
    <source>
        <dbReference type="EMBL" id="PWJ54510.1"/>
    </source>
</evidence>
<keyword evidence="3 12" id="KW-0963">Cytoplasm</keyword>
<dbReference type="InterPro" id="IPR020568">
    <property type="entry name" value="Ribosomal_Su5_D2-typ_SF"/>
</dbReference>
<dbReference type="PROSITE" id="PS00954">
    <property type="entry name" value="IGP_DEHYDRATASE_1"/>
    <property type="match status" value="1"/>
</dbReference>
<dbReference type="InterPro" id="IPR000807">
    <property type="entry name" value="ImidazoleglycerolP_deHydtase"/>
</dbReference>
<evidence type="ECO:0000256" key="3">
    <source>
        <dbReference type="ARBA" id="ARBA00022490"/>
    </source>
</evidence>
<dbReference type="SUPFAM" id="SSF56784">
    <property type="entry name" value="HAD-like"/>
    <property type="match status" value="1"/>
</dbReference>
<dbReference type="InterPro" id="IPR036412">
    <property type="entry name" value="HAD-like_sf"/>
</dbReference>
<evidence type="ECO:0000256" key="10">
    <source>
        <dbReference type="ARBA" id="ARBA00023268"/>
    </source>
</evidence>
<dbReference type="EMBL" id="QGDT01000017">
    <property type="protein sequence ID" value="PWJ54510.1"/>
    <property type="molecule type" value="Genomic_DNA"/>
</dbReference>
<protein>
    <recommendedName>
        <fullName evidence="12">Histidine biosynthesis bifunctional protein HisB</fullName>
    </recommendedName>
    <domain>
        <recommendedName>
            <fullName evidence="12">Histidinol-phosphatase</fullName>
            <ecNumber evidence="12">3.1.3.15</ecNumber>
        </recommendedName>
    </domain>
    <domain>
        <recommendedName>
            <fullName evidence="12">Imidazoleglycerol-phosphate dehydratase</fullName>
            <shortName evidence="12">IGPD</shortName>
            <ecNumber evidence="12">4.2.1.19</ecNumber>
        </recommendedName>
    </domain>
</protein>
<comment type="catalytic activity">
    <reaction evidence="12">
        <text>D-erythro-1-(imidazol-4-yl)glycerol 3-phosphate = 3-(imidazol-4-yl)-2-oxopropyl phosphate + H2O</text>
        <dbReference type="Rhea" id="RHEA:11040"/>
        <dbReference type="ChEBI" id="CHEBI:15377"/>
        <dbReference type="ChEBI" id="CHEBI:57766"/>
        <dbReference type="ChEBI" id="CHEBI:58278"/>
        <dbReference type="EC" id="4.2.1.19"/>
    </reaction>
</comment>
<dbReference type="NCBIfam" id="NF002111">
    <property type="entry name" value="PRK00951.2-1"/>
    <property type="match status" value="1"/>
</dbReference>
<dbReference type="Pfam" id="PF00475">
    <property type="entry name" value="IGPD"/>
    <property type="match status" value="1"/>
</dbReference>
<dbReference type="Gene3D" id="3.40.50.1000">
    <property type="entry name" value="HAD superfamily/HAD-like"/>
    <property type="match status" value="1"/>
</dbReference>
<keyword evidence="4 12" id="KW-0028">Amino-acid biosynthesis</keyword>
<comment type="caution">
    <text evidence="13">The sequence shown here is derived from an EMBL/GenBank/DDBJ whole genome shotgun (WGS) entry which is preliminary data.</text>
</comment>
<dbReference type="InterPro" id="IPR020565">
    <property type="entry name" value="ImidazoleglycerP_deHydtase_CS"/>
</dbReference>
<feature type="region of interest" description="Histidinol-phosphatase" evidence="12">
    <location>
        <begin position="1"/>
        <end position="182"/>
    </location>
</feature>
<dbReference type="UniPathway" id="UPA00031">
    <property type="reaction ID" value="UER00011"/>
</dbReference>
<comment type="catalytic activity">
    <reaction evidence="11 12">
        <text>L-histidinol phosphate + H2O = L-histidinol + phosphate</text>
        <dbReference type="Rhea" id="RHEA:14465"/>
        <dbReference type="ChEBI" id="CHEBI:15377"/>
        <dbReference type="ChEBI" id="CHEBI:43474"/>
        <dbReference type="ChEBI" id="CHEBI:57699"/>
        <dbReference type="ChEBI" id="CHEBI:57980"/>
        <dbReference type="EC" id="3.1.3.15"/>
    </reaction>
</comment>
<keyword evidence="8 12" id="KW-0368">Histidine biosynthesis</keyword>
<keyword evidence="9 12" id="KW-0456">Lyase</keyword>
<evidence type="ECO:0000256" key="2">
    <source>
        <dbReference type="ARBA" id="ARBA00005047"/>
    </source>
</evidence>
<dbReference type="InterPro" id="IPR006549">
    <property type="entry name" value="HAD-SF_hydro_IIIA"/>
</dbReference>
<sequence length="374" mass="41920">MKKVLFIDRDGTIIIEPPIDFQVDSLEKLAFLPGAISNLRKIAEETDYELVMVTNQDGLGTASFPEDTFWPAQNKMLSILEGENIRFSQIHVDRSFPEDNLPTRKPGIGMLQEYLTSDYDLANSYVIGDRHTDVQLAANLGCKAIYIGSAESAQQIPSEAAPSLAFVSTDWNAIYEHLKLPSRKARVERNTKETEIVIELNLDGSGLSHIETGLGFFDHMLDQLAKHSGADLTIQVKGDLHIDEHHTIEDTALALGEAYRKAIGDKRGISRYGYLLPMDEALAQVAIDFSGRPWMVWDAEFKRERIGEMPTEMFHHFFKSFSDTSLSNLNIKVEGDNEHHKIEAIFKAFAKAIKMAVRRDLNALDVLPSTKGVL</sequence>
<comment type="similarity">
    <text evidence="12">In the C-terminal section; belongs to the imidazoleglycerol-phosphate dehydratase family.</text>
</comment>
<name>A0A316ABV6_9BACT</name>